<keyword evidence="2" id="KW-0812">Transmembrane</keyword>
<sequence length="333" mass="37657">MIHKHKQSGQSGTEQTTMHEAGDDCQTEAGANELEIEHELTFTIAADIYSFLAMLKFRGYWGQLGPGDKMIVYILTLFSATVQVGSFTVLFYMWTDWWTYFGTPSDDGTLVCEEHGIDEVCSFTPNNVLIMHEPGSLNGWDVFARLVAFLMATCFSLSNMSSILHYWMMLIRSCTERQGSSALMWAFFWALQVFGTCCVIIFVCNGVIVARSLGEALETSVAFIILLEVDDAVYVFARDVLTFRAIDHASMFRVHLKRDAYWWIKHGVFSICEVPTYVMIYVPALVASAWFIIVHTCYVDLGIGFDFQEAPMTLVALSYHLVPFIPFQKCLGK</sequence>
<dbReference type="AlphaFoldDB" id="A0A7S0TDY2"/>
<reference evidence="3" key="1">
    <citation type="submission" date="2021-01" db="EMBL/GenBank/DDBJ databases">
        <authorList>
            <person name="Corre E."/>
            <person name="Pelletier E."/>
            <person name="Niang G."/>
            <person name="Scheremetjew M."/>
            <person name="Finn R."/>
            <person name="Kale V."/>
            <person name="Holt S."/>
            <person name="Cochrane G."/>
            <person name="Meng A."/>
            <person name="Brown T."/>
            <person name="Cohen L."/>
        </authorList>
    </citation>
    <scope>NUCLEOTIDE SEQUENCE</scope>
</reference>
<feature type="compositionally biased region" description="Polar residues" evidence="1">
    <location>
        <begin position="8"/>
        <end position="18"/>
    </location>
</feature>
<evidence type="ECO:0000256" key="1">
    <source>
        <dbReference type="SAM" id="MobiDB-lite"/>
    </source>
</evidence>
<accession>A0A7S0TDY2</accession>
<keyword evidence="2" id="KW-1133">Transmembrane helix</keyword>
<gene>
    <name evidence="3" type="ORF">EMAR1385_LOCUS233</name>
</gene>
<evidence type="ECO:0000256" key="2">
    <source>
        <dbReference type="SAM" id="Phobius"/>
    </source>
</evidence>
<organism evidence="3">
    <name type="scientific">Elphidium margaritaceum</name>
    <dbReference type="NCBI Taxonomy" id="933848"/>
    <lineage>
        <taxon>Eukaryota</taxon>
        <taxon>Sar</taxon>
        <taxon>Rhizaria</taxon>
        <taxon>Retaria</taxon>
        <taxon>Foraminifera</taxon>
        <taxon>Rotaliida</taxon>
        <taxon>Elphidiidae</taxon>
        <taxon>Elphidium</taxon>
    </lineage>
</organism>
<evidence type="ECO:0000313" key="3">
    <source>
        <dbReference type="EMBL" id="CAD8731354.1"/>
    </source>
</evidence>
<feature type="region of interest" description="Disordered" evidence="1">
    <location>
        <begin position="1"/>
        <end position="20"/>
    </location>
</feature>
<feature type="transmembrane region" description="Helical" evidence="2">
    <location>
        <begin position="70"/>
        <end position="94"/>
    </location>
</feature>
<feature type="transmembrane region" description="Helical" evidence="2">
    <location>
        <begin position="182"/>
        <end position="203"/>
    </location>
</feature>
<protein>
    <submittedName>
        <fullName evidence="3">Uncharacterized protein</fullName>
    </submittedName>
</protein>
<feature type="transmembrane region" description="Helical" evidence="2">
    <location>
        <begin position="146"/>
        <end position="170"/>
    </location>
</feature>
<keyword evidence="2" id="KW-0472">Membrane</keyword>
<name>A0A7S0TDY2_9EUKA</name>
<dbReference type="EMBL" id="HBFI01000325">
    <property type="protein sequence ID" value="CAD8731354.1"/>
    <property type="molecule type" value="Transcribed_RNA"/>
</dbReference>
<proteinExistence type="predicted"/>